<evidence type="ECO:0000313" key="1">
    <source>
        <dbReference type="EMBL" id="MFM2484872.1"/>
    </source>
</evidence>
<proteinExistence type="predicted"/>
<dbReference type="Proteomes" id="UP001629953">
    <property type="component" value="Unassembled WGS sequence"/>
</dbReference>
<name>A0ABW9G5Y2_9GAMM</name>
<reference evidence="1 2" key="1">
    <citation type="journal article" date="2013" name="Int. J. Syst. Evol. Microbiol.">
        <title>Celerinatantimonas yamalensis sp. nov., a cold-adapted diazotrophic bacterium from a cold permafrost brine.</title>
        <authorList>
            <person name="Shcherbakova V."/>
            <person name="Chuvilskaya N."/>
            <person name="Rivkina E."/>
            <person name="Demidov N."/>
            <person name="Uchaeva V."/>
            <person name="Suetin S."/>
            <person name="Suzina N."/>
            <person name="Gilichinsky D."/>
        </authorList>
    </citation>
    <scope>NUCLEOTIDE SEQUENCE [LARGE SCALE GENOMIC DNA]</scope>
    <source>
        <strain evidence="1 2">C7</strain>
    </source>
</reference>
<protein>
    <submittedName>
        <fullName evidence="1">Uncharacterized protein</fullName>
    </submittedName>
</protein>
<sequence>MAAIGRLNFSINLAEMSDDCFLVIEFTGREGVPTVYQYDIQLVSRFDNMKKPH</sequence>
<dbReference type="EMBL" id="JBEQCT010000002">
    <property type="protein sequence ID" value="MFM2484872.1"/>
    <property type="molecule type" value="Genomic_DNA"/>
</dbReference>
<evidence type="ECO:0000313" key="2">
    <source>
        <dbReference type="Proteomes" id="UP001629953"/>
    </source>
</evidence>
<keyword evidence="2" id="KW-1185">Reference proteome</keyword>
<dbReference type="RefSeq" id="WP_408623060.1">
    <property type="nucleotide sequence ID" value="NZ_JBEQCT010000002.1"/>
</dbReference>
<comment type="caution">
    <text evidence="1">The sequence shown here is derived from an EMBL/GenBank/DDBJ whole genome shotgun (WGS) entry which is preliminary data.</text>
</comment>
<gene>
    <name evidence="1" type="ORF">ABUE30_07310</name>
</gene>
<accession>A0ABW9G5Y2</accession>
<organism evidence="1 2">
    <name type="scientific">Celerinatantimonas yamalensis</name>
    <dbReference type="NCBI Taxonomy" id="559956"/>
    <lineage>
        <taxon>Bacteria</taxon>
        <taxon>Pseudomonadati</taxon>
        <taxon>Pseudomonadota</taxon>
        <taxon>Gammaproteobacteria</taxon>
        <taxon>Celerinatantimonadaceae</taxon>
        <taxon>Celerinatantimonas</taxon>
    </lineage>
</organism>